<dbReference type="FunFam" id="3.30.390.80:FF:000002">
    <property type="entry name" value="RAD52 motif containing 1"/>
    <property type="match status" value="1"/>
</dbReference>
<dbReference type="CDD" id="cd12364">
    <property type="entry name" value="RRM_RDM1"/>
    <property type="match status" value="1"/>
</dbReference>
<organism evidence="12 13">
    <name type="scientific">Peromyscus maniculatus bairdii</name>
    <name type="common">Prairie deer mouse</name>
    <dbReference type="NCBI Taxonomy" id="230844"/>
    <lineage>
        <taxon>Eukaryota</taxon>
        <taxon>Metazoa</taxon>
        <taxon>Chordata</taxon>
        <taxon>Craniata</taxon>
        <taxon>Vertebrata</taxon>
        <taxon>Euteleostomi</taxon>
        <taxon>Mammalia</taxon>
        <taxon>Eutheria</taxon>
        <taxon>Euarchontoglires</taxon>
        <taxon>Glires</taxon>
        <taxon>Rodentia</taxon>
        <taxon>Myomorpha</taxon>
        <taxon>Muroidea</taxon>
        <taxon>Cricetidae</taxon>
        <taxon>Neotominae</taxon>
        <taxon>Peromyscus</taxon>
    </lineage>
</organism>
<dbReference type="GeneTree" id="ENSGT00390000018397"/>
<dbReference type="PANTHER" id="PTHR31164">
    <property type="entry name" value="RAD52 MOTIF-CONTAINING PROTEIN 1"/>
    <property type="match status" value="1"/>
</dbReference>
<evidence type="ECO:0000256" key="3">
    <source>
        <dbReference type="ARBA" id="ARBA00011738"/>
    </source>
</evidence>
<evidence type="ECO:0000256" key="2">
    <source>
        <dbReference type="ARBA" id="ARBA00004604"/>
    </source>
</evidence>
<dbReference type="Ensembl" id="ENSPEMT00000025650.2">
    <property type="protein sequence ID" value="ENSPEMP00000021292.1"/>
    <property type="gene ID" value="ENSPEMG00000018985.2"/>
</dbReference>
<dbReference type="GO" id="GO:0005730">
    <property type="term" value="C:nucleolus"/>
    <property type="evidence" value="ECO:0007669"/>
    <property type="project" value="UniProtKB-SubCell"/>
</dbReference>
<dbReference type="SUPFAM" id="SSF54928">
    <property type="entry name" value="RNA-binding domain, RBD"/>
    <property type="match status" value="1"/>
</dbReference>
<dbReference type="InterPro" id="IPR034200">
    <property type="entry name" value="RDM1_RRM"/>
</dbReference>
<dbReference type="PANTHER" id="PTHR31164:SF1">
    <property type="entry name" value="RAD52 MOTIF-CONTAINING PROTEIN 1"/>
    <property type="match status" value="1"/>
</dbReference>
<evidence type="ECO:0000256" key="5">
    <source>
        <dbReference type="ARBA" id="ARBA00022490"/>
    </source>
</evidence>
<feature type="domain" description="RRM" evidence="11">
    <location>
        <begin position="15"/>
        <end position="98"/>
    </location>
</feature>
<dbReference type="GO" id="GO:0003677">
    <property type="term" value="F:DNA binding"/>
    <property type="evidence" value="ECO:0007669"/>
    <property type="project" value="UniProtKB-KW"/>
</dbReference>
<accession>A0A8C8TRU8</accession>
<reference evidence="12 13" key="1">
    <citation type="submission" date="2018-10" db="EMBL/GenBank/DDBJ databases">
        <title>Improved assembly of the deer mouse Peromyscus maniculatus genome.</title>
        <authorList>
            <person name="Lassance J.-M."/>
            <person name="Hoekstra H.E."/>
        </authorList>
    </citation>
    <scope>NUCLEOTIDE SEQUENCE [LARGE SCALE GENOMIC DNA]</scope>
</reference>
<dbReference type="GO" id="GO:0006310">
    <property type="term" value="P:DNA recombination"/>
    <property type="evidence" value="ECO:0007669"/>
    <property type="project" value="UniProtKB-ARBA"/>
</dbReference>
<evidence type="ECO:0000256" key="1">
    <source>
        <dbReference type="ARBA" id="ARBA00004496"/>
    </source>
</evidence>
<dbReference type="Pfam" id="PF25517">
    <property type="entry name" value="DSRM_RDM1"/>
    <property type="match status" value="1"/>
</dbReference>
<evidence type="ECO:0000259" key="11">
    <source>
        <dbReference type="PROSITE" id="PS50102"/>
    </source>
</evidence>
<reference evidence="12" key="3">
    <citation type="submission" date="2025-09" db="UniProtKB">
        <authorList>
            <consortium name="Ensembl"/>
        </authorList>
    </citation>
    <scope>IDENTIFICATION</scope>
</reference>
<evidence type="ECO:0000256" key="9">
    <source>
        <dbReference type="PROSITE-ProRule" id="PRU00176"/>
    </source>
</evidence>
<dbReference type="InterPro" id="IPR035979">
    <property type="entry name" value="RBD_domain_sf"/>
</dbReference>
<dbReference type="Proteomes" id="UP000694547">
    <property type="component" value="Chromosome 8"/>
</dbReference>
<dbReference type="InterPro" id="IPR000504">
    <property type="entry name" value="RRM_dom"/>
</dbReference>
<dbReference type="Pfam" id="PF00076">
    <property type="entry name" value="RRM_1"/>
    <property type="match status" value="1"/>
</dbReference>
<keyword evidence="8" id="KW-0539">Nucleus</keyword>
<evidence type="ECO:0000256" key="10">
    <source>
        <dbReference type="SAM" id="MobiDB-lite"/>
    </source>
</evidence>
<reference evidence="12" key="2">
    <citation type="submission" date="2025-08" db="UniProtKB">
        <authorList>
            <consortium name="Ensembl"/>
        </authorList>
    </citation>
    <scope>IDENTIFICATION</scope>
</reference>
<dbReference type="AlphaFoldDB" id="A0A8C8TRU8"/>
<dbReference type="InterPro" id="IPR012677">
    <property type="entry name" value="Nucleotide-bd_a/b_plait_sf"/>
</dbReference>
<dbReference type="GO" id="GO:0005737">
    <property type="term" value="C:cytoplasm"/>
    <property type="evidence" value="ECO:0007669"/>
    <property type="project" value="UniProtKB-SubCell"/>
</dbReference>
<dbReference type="Gene3D" id="3.30.390.80">
    <property type="entry name" value="DNA repair protein Rad52/59/22"/>
    <property type="match status" value="1"/>
</dbReference>
<comment type="subcellular location">
    <subcellularLocation>
        <location evidence="1">Cytoplasm</location>
    </subcellularLocation>
    <subcellularLocation>
        <location evidence="2">Nucleus</location>
        <location evidence="2">Nucleolus</location>
    </subcellularLocation>
</comment>
<keyword evidence="6 9" id="KW-0694">RNA-binding</keyword>
<evidence type="ECO:0000256" key="7">
    <source>
        <dbReference type="ARBA" id="ARBA00023125"/>
    </source>
</evidence>
<feature type="region of interest" description="Disordered" evidence="10">
    <location>
        <begin position="254"/>
        <end position="280"/>
    </location>
</feature>
<dbReference type="GO" id="GO:0003723">
    <property type="term" value="F:RNA binding"/>
    <property type="evidence" value="ECO:0007669"/>
    <property type="project" value="UniProtKB-UniRule"/>
</dbReference>
<comment type="subunit">
    <text evidence="3">Homodimer.</text>
</comment>
<sequence>MAELISFVVPTQSDKVLLVWELSAGPPAEALRHSLSAAFSQFGLLYSVRVFPNAAVARPGFYAIIKFYSSRDAQRAQRACDGKPLFQTSPVKVRLSTRHKALRHQAFALNSSRCQELANFYFGFNGWSKRILKLQELPGAEDKALAGPGRKQSLKFFCAVEVVLPSYGCRSPGVGIADEPLHQLEEGQPSFLMRRKTAQKLAIQSALSDAFQKLAIVVLESGKVAVEYIPSEESIDAESEEELQSLIQVSSFPWNQPGQREEECLSDFSLEEEEPELELH</sequence>
<evidence type="ECO:0000313" key="12">
    <source>
        <dbReference type="Ensembl" id="ENSPEMP00000021292.1"/>
    </source>
</evidence>
<dbReference type="InterPro" id="IPR042525">
    <property type="entry name" value="Rad52_Rad59_Rad22_sf"/>
</dbReference>
<keyword evidence="7" id="KW-0238">DNA-binding</keyword>
<evidence type="ECO:0000256" key="4">
    <source>
        <dbReference type="ARBA" id="ARBA00013723"/>
    </source>
</evidence>
<feature type="compositionally biased region" description="Acidic residues" evidence="10">
    <location>
        <begin position="269"/>
        <end position="280"/>
    </location>
</feature>
<dbReference type="GO" id="GO:0006302">
    <property type="term" value="P:double-strand break repair"/>
    <property type="evidence" value="ECO:0007669"/>
    <property type="project" value="UniProtKB-ARBA"/>
</dbReference>
<evidence type="ECO:0000256" key="8">
    <source>
        <dbReference type="ARBA" id="ARBA00023242"/>
    </source>
</evidence>
<protein>
    <recommendedName>
        <fullName evidence="4">RAD52 motif-containing protein 1</fullName>
    </recommendedName>
</protein>
<keyword evidence="13" id="KW-1185">Reference proteome</keyword>
<dbReference type="InterPro" id="IPR040224">
    <property type="entry name" value="RDM1"/>
</dbReference>
<evidence type="ECO:0000256" key="6">
    <source>
        <dbReference type="ARBA" id="ARBA00022884"/>
    </source>
</evidence>
<dbReference type="SUPFAM" id="SSF54768">
    <property type="entry name" value="dsRNA-binding domain-like"/>
    <property type="match status" value="1"/>
</dbReference>
<name>A0A8C8TRU8_PERMB</name>
<proteinExistence type="predicted"/>
<dbReference type="PROSITE" id="PS50102">
    <property type="entry name" value="RRM"/>
    <property type="match status" value="1"/>
</dbReference>
<keyword evidence="5" id="KW-0963">Cytoplasm</keyword>
<evidence type="ECO:0000313" key="13">
    <source>
        <dbReference type="Proteomes" id="UP000694547"/>
    </source>
</evidence>
<dbReference type="InterPro" id="IPR057652">
    <property type="entry name" value="DSRM_RDM1"/>
</dbReference>
<dbReference type="Gene3D" id="3.30.70.330">
    <property type="match status" value="1"/>
</dbReference>